<dbReference type="FunFam" id="3.40.50.20:FF:000010">
    <property type="entry name" value="Propionyl-CoA carboxylase subunit alpha"/>
    <property type="match status" value="1"/>
</dbReference>
<dbReference type="InterPro" id="IPR011053">
    <property type="entry name" value="Single_hybrid_motif"/>
</dbReference>
<dbReference type="GO" id="GO:0005524">
    <property type="term" value="F:ATP binding"/>
    <property type="evidence" value="ECO:0007669"/>
    <property type="project" value="UniProtKB-UniRule"/>
</dbReference>
<dbReference type="OrthoDB" id="196847at2759"/>
<dbReference type="SUPFAM" id="SSF56059">
    <property type="entry name" value="Glutathione synthetase ATP-binding domain-like"/>
    <property type="match status" value="1"/>
</dbReference>
<evidence type="ECO:0000313" key="7">
    <source>
        <dbReference type="Proteomes" id="UP000054324"/>
    </source>
</evidence>
<dbReference type="Pfam" id="PF02786">
    <property type="entry name" value="CPSase_L_D2"/>
    <property type="match status" value="1"/>
</dbReference>
<dbReference type="GO" id="GO:0005739">
    <property type="term" value="C:mitochondrion"/>
    <property type="evidence" value="ECO:0007669"/>
    <property type="project" value="TreeGrafter"/>
</dbReference>
<dbReference type="InterPro" id="IPR016185">
    <property type="entry name" value="PreATP-grasp_dom_sf"/>
</dbReference>
<dbReference type="FunFam" id="3.30.1490.20:FF:000003">
    <property type="entry name" value="acetyl-CoA carboxylase isoform X1"/>
    <property type="match status" value="1"/>
</dbReference>
<dbReference type="PANTHER" id="PTHR18866:SF33">
    <property type="entry name" value="METHYLCROTONOYL-COA CARBOXYLASE SUBUNIT ALPHA, MITOCHONDRIAL-RELATED"/>
    <property type="match status" value="1"/>
</dbReference>
<dbReference type="GeneID" id="20319044"/>
<dbReference type="Proteomes" id="UP000054324">
    <property type="component" value="Unassembled WGS sequence"/>
</dbReference>
<dbReference type="CDD" id="cd06850">
    <property type="entry name" value="biotinyl_domain"/>
    <property type="match status" value="1"/>
</dbReference>
<keyword evidence="3" id="KW-0547">Nucleotide-binding</keyword>
<dbReference type="Pfam" id="PF00364">
    <property type="entry name" value="Biotin_lipoyl"/>
    <property type="match status" value="1"/>
</dbReference>
<protein>
    <submittedName>
        <fullName evidence="6">Uncharacterized protein</fullName>
    </submittedName>
</protein>
<dbReference type="Gene3D" id="3.30.470.20">
    <property type="entry name" value="ATP-grasp fold, B domain"/>
    <property type="match status" value="1"/>
</dbReference>
<dbReference type="SMART" id="SM00878">
    <property type="entry name" value="Biotin_carb_C"/>
    <property type="match status" value="1"/>
</dbReference>
<dbReference type="EMBL" id="KL596703">
    <property type="protein sequence ID" value="KER28259.1"/>
    <property type="molecule type" value="Genomic_DNA"/>
</dbReference>
<dbReference type="InterPro" id="IPR050856">
    <property type="entry name" value="Biotin_carboxylase_complex"/>
</dbReference>
<dbReference type="PROSITE" id="PS50968">
    <property type="entry name" value="BIOTINYL_LIPOYL"/>
    <property type="match status" value="1"/>
</dbReference>
<sequence length="729" mass="79874">MSYGKISRLLIANRGEIACRIAKSAKLFGCHTVGVYSDADVSALHVKLVDEAYNVGPAPVQQSYLNIPRLISVAKRAGADAIHPGYGFLSESVEFAQACQDANLVFVGPPVSAIRDMGIKNKSKAIMAAAGVPIIKGYHGEDQSDTRLRAEAEAIGFPVMIKAVRGGGGKGMRIAHTPEQFSEQLSAARHEALKSFNDDGMLIEQYIVNPRHVEVQIFGDRHGNYVYLWERDCSIQRRHQKILEEAPAPGLSPKVRKAIGEAAVAAARAVHYVGAGTVEFVMDADQNFYFMEMNTRLQVEHPVTEAITRTDLVDWQLRVASGDKLPIVDQTEVPLVGHAFEARIYAEDCSDPSQMLPAAGRLQFLSPPPNAVTYTHVGGLIRVDSGVVSGDVISVYYDPMIAKLVAWGETREDALSRLQSALAEYRVAGLPTNISFLRRLIQHPQVLSGQVHTGFIMEHIDTLRSTSLTKGYGSREPFPTAHCAAAIWACAEHIFTESSRQHLTDPLQPMLSQIPYFRLNLPATREVTFTDSTDTNTSRFRVTHLRNPSECYRVEMLSGPSDTSYSVDVRLIRNSNEAHSHRGLVDHSFAVEVSSSSPSDQQRRLCQISVVYDPESRHLHTFNNSTGTHDSFSLEQPAYLNAMSGHSDGLDGADLLSNTSPMPGVIERIFVKPGDRVESGQALLTLIAMKMEYTVRAKTIGLVDSLAVAIGDTVSSGQLLVRLTPETTE</sequence>
<evidence type="ECO:0000256" key="2">
    <source>
        <dbReference type="ARBA" id="ARBA00022598"/>
    </source>
</evidence>
<dbReference type="Pfam" id="PF02785">
    <property type="entry name" value="Biotin_carb_C"/>
    <property type="match status" value="1"/>
</dbReference>
<dbReference type="STRING" id="6198.A0A075AG07"/>
<dbReference type="SUPFAM" id="SSF51246">
    <property type="entry name" value="Rudiment single hybrid motif"/>
    <property type="match status" value="1"/>
</dbReference>
<dbReference type="InterPro" id="IPR011054">
    <property type="entry name" value="Rudment_hybrid_motif"/>
</dbReference>
<dbReference type="AlphaFoldDB" id="A0A075AG07"/>
<proteinExistence type="predicted"/>
<evidence type="ECO:0000313" key="6">
    <source>
        <dbReference type="EMBL" id="KER28259.1"/>
    </source>
</evidence>
<evidence type="ECO:0000256" key="5">
    <source>
        <dbReference type="ARBA" id="ARBA00023267"/>
    </source>
</evidence>
<dbReference type="InterPro" id="IPR005481">
    <property type="entry name" value="BC-like_N"/>
</dbReference>
<dbReference type="GO" id="GO:0004485">
    <property type="term" value="F:methylcrotonoyl-CoA carboxylase activity"/>
    <property type="evidence" value="ECO:0007669"/>
    <property type="project" value="TreeGrafter"/>
</dbReference>
<dbReference type="PROSITE" id="PS50975">
    <property type="entry name" value="ATP_GRASP"/>
    <property type="match status" value="1"/>
</dbReference>
<dbReference type="InterPro" id="IPR011761">
    <property type="entry name" value="ATP-grasp"/>
</dbReference>
<gene>
    <name evidence="6" type="ORF">T265_04862</name>
</gene>
<organism evidence="6 7">
    <name type="scientific">Opisthorchis viverrini</name>
    <name type="common">Southeast Asian liver fluke</name>
    <dbReference type="NCBI Taxonomy" id="6198"/>
    <lineage>
        <taxon>Eukaryota</taxon>
        <taxon>Metazoa</taxon>
        <taxon>Spiralia</taxon>
        <taxon>Lophotrochozoa</taxon>
        <taxon>Platyhelminthes</taxon>
        <taxon>Trematoda</taxon>
        <taxon>Digenea</taxon>
        <taxon>Opisthorchiida</taxon>
        <taxon>Opisthorchiata</taxon>
        <taxon>Opisthorchiidae</taxon>
        <taxon>Opisthorchis</taxon>
    </lineage>
</organism>
<name>A0A075AG07_OPIVI</name>
<dbReference type="SUPFAM" id="SSF51230">
    <property type="entry name" value="Single hybrid motif"/>
    <property type="match status" value="1"/>
</dbReference>
<dbReference type="GO" id="GO:0046872">
    <property type="term" value="F:metal ion binding"/>
    <property type="evidence" value="ECO:0007669"/>
    <property type="project" value="InterPro"/>
</dbReference>
<dbReference type="InterPro" id="IPR000089">
    <property type="entry name" value="Biotin_lipoyl"/>
</dbReference>
<keyword evidence="4" id="KW-0067">ATP-binding</keyword>
<dbReference type="PROSITE" id="PS00188">
    <property type="entry name" value="BIOTIN"/>
    <property type="match status" value="1"/>
</dbReference>
<dbReference type="InterPro" id="IPR005482">
    <property type="entry name" value="Biotin_COase_C"/>
</dbReference>
<dbReference type="PROSITE" id="PS50979">
    <property type="entry name" value="BC"/>
    <property type="match status" value="1"/>
</dbReference>
<dbReference type="PANTHER" id="PTHR18866">
    <property type="entry name" value="CARBOXYLASE:PYRUVATE/ACETYL-COA/PROPIONYL-COA CARBOXYLASE"/>
    <property type="match status" value="1"/>
</dbReference>
<dbReference type="InterPro" id="IPR005479">
    <property type="entry name" value="CPAse_ATP-bd"/>
</dbReference>
<dbReference type="KEGG" id="ovi:T265_04862"/>
<evidence type="ECO:0000256" key="3">
    <source>
        <dbReference type="ARBA" id="ARBA00022741"/>
    </source>
</evidence>
<accession>A0A075AG07</accession>
<dbReference type="SUPFAM" id="SSF52440">
    <property type="entry name" value="PreATP-grasp domain"/>
    <property type="match status" value="1"/>
</dbReference>
<dbReference type="InterPro" id="IPR001882">
    <property type="entry name" value="Biotin_BS"/>
</dbReference>
<evidence type="ECO:0000256" key="1">
    <source>
        <dbReference type="ARBA" id="ARBA00001953"/>
    </source>
</evidence>
<comment type="cofactor">
    <cofactor evidence="1">
        <name>biotin</name>
        <dbReference type="ChEBI" id="CHEBI:57586"/>
    </cofactor>
</comment>
<dbReference type="CTD" id="20319044"/>
<keyword evidence="7" id="KW-1185">Reference proteome</keyword>
<dbReference type="FunFam" id="3.30.470.20:FF:000028">
    <property type="entry name" value="Methylcrotonoyl-CoA carboxylase subunit alpha, mitochondrial"/>
    <property type="match status" value="1"/>
</dbReference>
<keyword evidence="5" id="KW-0092">Biotin</keyword>
<reference evidence="6 7" key="1">
    <citation type="submission" date="2013-11" db="EMBL/GenBank/DDBJ databases">
        <title>Opisthorchis viverrini - life in the bile duct.</title>
        <authorList>
            <person name="Young N.D."/>
            <person name="Nagarajan N."/>
            <person name="Lin S.J."/>
            <person name="Korhonen P.K."/>
            <person name="Jex A.R."/>
            <person name="Hall R.S."/>
            <person name="Safavi-Hemami H."/>
            <person name="Kaewkong W."/>
            <person name="Bertrand D."/>
            <person name="Gao S."/>
            <person name="Seet Q."/>
            <person name="Wongkham S."/>
            <person name="Teh B.T."/>
            <person name="Wongkham C."/>
            <person name="Intapan P.M."/>
            <person name="Maleewong W."/>
            <person name="Yang X."/>
            <person name="Hu M."/>
            <person name="Wang Z."/>
            <person name="Hofmann A."/>
            <person name="Sternberg P.W."/>
            <person name="Tan P."/>
            <person name="Wang J."/>
            <person name="Gasser R.B."/>
        </authorList>
    </citation>
    <scope>NUCLEOTIDE SEQUENCE [LARGE SCALE GENOMIC DNA]</scope>
</reference>
<evidence type="ECO:0000256" key="4">
    <source>
        <dbReference type="ARBA" id="ARBA00022840"/>
    </source>
</evidence>
<dbReference type="RefSeq" id="XP_009167980.1">
    <property type="nucleotide sequence ID" value="XM_009169716.1"/>
</dbReference>
<dbReference type="InterPro" id="IPR011764">
    <property type="entry name" value="Biotin_carboxylation_dom"/>
</dbReference>
<dbReference type="PROSITE" id="PS00867">
    <property type="entry name" value="CPSASE_2"/>
    <property type="match status" value="1"/>
</dbReference>
<dbReference type="Pfam" id="PF00289">
    <property type="entry name" value="Biotin_carb_N"/>
    <property type="match status" value="1"/>
</dbReference>
<dbReference type="Gene3D" id="2.40.50.100">
    <property type="match status" value="1"/>
</dbReference>
<keyword evidence="2" id="KW-0436">Ligase</keyword>